<feature type="region of interest" description="Disordered" evidence="1">
    <location>
        <begin position="1"/>
        <end position="34"/>
    </location>
</feature>
<feature type="compositionally biased region" description="Basic and acidic residues" evidence="1">
    <location>
        <begin position="1"/>
        <end position="12"/>
    </location>
</feature>
<dbReference type="Proteomes" id="UP000015241">
    <property type="component" value="Unassembled WGS sequence"/>
</dbReference>
<evidence type="ECO:0000256" key="1">
    <source>
        <dbReference type="SAM" id="MobiDB-lite"/>
    </source>
</evidence>
<dbReference type="HOGENOM" id="CLU_502499_0_0_1"/>
<proteinExistence type="predicted"/>
<name>S8FL42_FOMSC</name>
<protein>
    <submittedName>
        <fullName evidence="2">Uncharacterized protein</fullName>
    </submittedName>
</protein>
<dbReference type="AlphaFoldDB" id="S8FL42"/>
<feature type="region of interest" description="Disordered" evidence="1">
    <location>
        <begin position="101"/>
        <end position="147"/>
    </location>
</feature>
<reference evidence="2 3" key="1">
    <citation type="journal article" date="2012" name="Science">
        <title>The Paleozoic origin of enzymatic lignin decomposition reconstructed from 31 fungal genomes.</title>
        <authorList>
            <person name="Floudas D."/>
            <person name="Binder M."/>
            <person name="Riley R."/>
            <person name="Barry K."/>
            <person name="Blanchette R.A."/>
            <person name="Henrissat B."/>
            <person name="Martinez A.T."/>
            <person name="Otillar R."/>
            <person name="Spatafora J.W."/>
            <person name="Yadav J.S."/>
            <person name="Aerts A."/>
            <person name="Benoit I."/>
            <person name="Boyd A."/>
            <person name="Carlson A."/>
            <person name="Copeland A."/>
            <person name="Coutinho P.M."/>
            <person name="de Vries R.P."/>
            <person name="Ferreira P."/>
            <person name="Findley K."/>
            <person name="Foster B."/>
            <person name="Gaskell J."/>
            <person name="Glotzer D."/>
            <person name="Gorecki P."/>
            <person name="Heitman J."/>
            <person name="Hesse C."/>
            <person name="Hori C."/>
            <person name="Igarashi K."/>
            <person name="Jurgens J.A."/>
            <person name="Kallen N."/>
            <person name="Kersten P."/>
            <person name="Kohler A."/>
            <person name="Kuees U."/>
            <person name="Kumar T.K.A."/>
            <person name="Kuo A."/>
            <person name="LaButti K."/>
            <person name="Larrondo L.F."/>
            <person name="Lindquist E."/>
            <person name="Ling A."/>
            <person name="Lombard V."/>
            <person name="Lucas S."/>
            <person name="Lundell T."/>
            <person name="Martin R."/>
            <person name="McLaughlin D.J."/>
            <person name="Morgenstern I."/>
            <person name="Morin E."/>
            <person name="Murat C."/>
            <person name="Nagy L.G."/>
            <person name="Nolan M."/>
            <person name="Ohm R.A."/>
            <person name="Patyshakuliyeva A."/>
            <person name="Rokas A."/>
            <person name="Ruiz-Duenas F.J."/>
            <person name="Sabat G."/>
            <person name="Salamov A."/>
            <person name="Samejima M."/>
            <person name="Schmutz J."/>
            <person name="Slot J.C."/>
            <person name="St John F."/>
            <person name="Stenlid J."/>
            <person name="Sun H."/>
            <person name="Sun S."/>
            <person name="Syed K."/>
            <person name="Tsang A."/>
            <person name="Wiebenga A."/>
            <person name="Young D."/>
            <person name="Pisabarro A."/>
            <person name="Eastwood D.C."/>
            <person name="Martin F."/>
            <person name="Cullen D."/>
            <person name="Grigoriev I.V."/>
            <person name="Hibbett D.S."/>
        </authorList>
    </citation>
    <scope>NUCLEOTIDE SEQUENCE</scope>
    <source>
        <strain evidence="3">FP-58527</strain>
    </source>
</reference>
<dbReference type="EMBL" id="KE504137">
    <property type="protein sequence ID" value="EPT02086.1"/>
    <property type="molecule type" value="Genomic_DNA"/>
</dbReference>
<evidence type="ECO:0000313" key="2">
    <source>
        <dbReference type="EMBL" id="EPT02086.1"/>
    </source>
</evidence>
<feature type="compositionally biased region" description="Low complexity" evidence="1">
    <location>
        <begin position="131"/>
        <end position="145"/>
    </location>
</feature>
<sequence>MTRRARDSDDSLVHSVEAEYPSDDELRKLPPMRAPPTAVISSTLVPFVQKEVTFDSRGTPCRDVYQELFTAAGNRPVHVREVELCACSPCGIPSVYRKENTSDHPDATAAHGRHTAPDADNATDAADEDGSCQCASDSDSDASYSDPDEELLRTRHIVVRKAVRIISRLDKIGSLTLQSMSWRHIHPEGRAALCNPAYFRGLSSLGLFNIDFYSSSQLLQLLEIVPALPVETLTMANCCWEVNNHRPDQVASRIPLKLKSLEVNEHYDGTVGSYRALMEWLIGKRSECSIEVVDVVWWSMDFVPVINLLRRVAPGMSRCVLFLVTLDRWENDREDEGVQCLRQESDKTKRDEDDIVTTACLPEDIVDHTTWSYALARQRLLGESPTMEEACDAASQLLREHPIEGCVAQDIEIRYDWTPLAVVGFEALRQMISPQLKSLTIVLFIRDIDNVDMALLDALFGNIDDAMRPVHGTAKYNVDIHVRSRRSGHDGGDSNLDDCGAHHIDHGAKFEDKPELPRLYKGSAKPFVHLHWGDVSIPPPGE</sequence>
<evidence type="ECO:0000313" key="3">
    <source>
        <dbReference type="Proteomes" id="UP000015241"/>
    </source>
</evidence>
<dbReference type="InParanoid" id="S8FL42"/>
<gene>
    <name evidence="2" type="ORF">FOMPIDRAFT_99442</name>
</gene>
<organism evidence="2 3">
    <name type="scientific">Fomitopsis schrenkii</name>
    <name type="common">Brown rot fungus</name>
    <dbReference type="NCBI Taxonomy" id="2126942"/>
    <lineage>
        <taxon>Eukaryota</taxon>
        <taxon>Fungi</taxon>
        <taxon>Dikarya</taxon>
        <taxon>Basidiomycota</taxon>
        <taxon>Agaricomycotina</taxon>
        <taxon>Agaricomycetes</taxon>
        <taxon>Polyporales</taxon>
        <taxon>Fomitopsis</taxon>
    </lineage>
</organism>
<keyword evidence="3" id="KW-1185">Reference proteome</keyword>
<dbReference type="OrthoDB" id="2804474at2759"/>
<accession>S8FL42</accession>